<evidence type="ECO:0000313" key="3">
    <source>
        <dbReference type="Proteomes" id="UP001246473"/>
    </source>
</evidence>
<organism evidence="2 3">
    <name type="scientific">Paraburkholderia fungorum</name>
    <dbReference type="NCBI Taxonomy" id="134537"/>
    <lineage>
        <taxon>Bacteria</taxon>
        <taxon>Pseudomonadati</taxon>
        <taxon>Pseudomonadota</taxon>
        <taxon>Betaproteobacteria</taxon>
        <taxon>Burkholderiales</taxon>
        <taxon>Burkholderiaceae</taxon>
        <taxon>Paraburkholderia</taxon>
    </lineage>
</organism>
<accession>A0AAP5Q9U2</accession>
<feature type="compositionally biased region" description="Acidic residues" evidence="1">
    <location>
        <begin position="143"/>
        <end position="156"/>
    </location>
</feature>
<dbReference type="AlphaFoldDB" id="A0AAP5Q9U2"/>
<feature type="region of interest" description="Disordered" evidence="1">
    <location>
        <begin position="132"/>
        <end position="156"/>
    </location>
</feature>
<evidence type="ECO:0000313" key="2">
    <source>
        <dbReference type="EMBL" id="MDT8840271.1"/>
    </source>
</evidence>
<dbReference type="EMBL" id="JANSLM010000008">
    <property type="protein sequence ID" value="MDT8840271.1"/>
    <property type="molecule type" value="Genomic_DNA"/>
</dbReference>
<dbReference type="RefSeq" id="WP_315697139.1">
    <property type="nucleotide sequence ID" value="NZ_JANSLM010000008.1"/>
</dbReference>
<proteinExistence type="predicted"/>
<dbReference type="Proteomes" id="UP001246473">
    <property type="component" value="Unassembled WGS sequence"/>
</dbReference>
<comment type="caution">
    <text evidence="2">The sequence shown here is derived from an EMBL/GenBank/DDBJ whole genome shotgun (WGS) entry which is preliminary data.</text>
</comment>
<reference evidence="2" key="1">
    <citation type="submission" date="2022-08" db="EMBL/GenBank/DDBJ databases">
        <authorList>
            <person name="Kim S.-J."/>
        </authorList>
    </citation>
    <scope>NUCLEOTIDE SEQUENCE</scope>
    <source>
        <strain evidence="2">KJ</strain>
    </source>
</reference>
<name>A0AAP5Q9U2_9BURK</name>
<gene>
    <name evidence="2" type="ORF">ParKJ_22870</name>
</gene>
<evidence type="ECO:0000256" key="1">
    <source>
        <dbReference type="SAM" id="MobiDB-lite"/>
    </source>
</evidence>
<sequence length="156" mass="17399">MQQFIELTRADVSVYVRSLADFVSAQIAFERADEDVRERCLAALRNAAGQVRIDCTTYETIASVEAGLRARTRNSMIYEQYAADLLDQLFRTARTMPPLAADALRVCANESELVEAARNVHEAVREAREALYGEAGSDASGLSDEDIDYPWDDDNE</sequence>
<protein>
    <submittedName>
        <fullName evidence="2">Uncharacterized protein</fullName>
    </submittedName>
</protein>